<protein>
    <recommendedName>
        <fullName evidence="3">Tail fiber protein</fullName>
    </recommendedName>
</protein>
<dbReference type="EMBL" id="JBHSED010000040">
    <property type="protein sequence ID" value="MFC4305702.1"/>
    <property type="molecule type" value="Genomic_DNA"/>
</dbReference>
<gene>
    <name evidence="1" type="ORF">ACFO1S_19920</name>
</gene>
<evidence type="ECO:0000313" key="2">
    <source>
        <dbReference type="Proteomes" id="UP001595755"/>
    </source>
</evidence>
<reference evidence="2" key="1">
    <citation type="journal article" date="2019" name="Int. J. Syst. Evol. Microbiol.">
        <title>The Global Catalogue of Microorganisms (GCM) 10K type strain sequencing project: providing services to taxonomists for standard genome sequencing and annotation.</title>
        <authorList>
            <consortium name="The Broad Institute Genomics Platform"/>
            <consortium name="The Broad Institute Genome Sequencing Center for Infectious Disease"/>
            <person name="Wu L."/>
            <person name="Ma J."/>
        </authorList>
    </citation>
    <scope>NUCLEOTIDE SEQUENCE [LARGE SCALE GENOMIC DNA]</scope>
    <source>
        <strain evidence="2">CGMCC 4.1641</strain>
    </source>
</reference>
<keyword evidence="2" id="KW-1185">Reference proteome</keyword>
<evidence type="ECO:0000313" key="1">
    <source>
        <dbReference type="EMBL" id="MFC4305702.1"/>
    </source>
</evidence>
<name>A0ABV8SFH0_9BACL</name>
<sequence length="262" mass="27839">MSGVDKASLALLIDALKKIGKSTDAAGLSSLFAQLAQIREYTDTLETVAGQIKAKSDLIGATNDSVNVASIFGKLAALQYGLNNDVIGNRLGNTGDAAALNGSIFSRLAYIIANIKGTTVSVASDVVQYSDATERSSPYSNGSTGTIVHKFIPFYSGEIRVVVDIRNQEGSASELYAVAGLWGSYTSQAVSDCDWTMPIGTTISPFGNNDPLLFSRQNSVYTTVVKTLVVKEKVPTYLVLKSRGSNAFIRNLSLRYTLVQGG</sequence>
<accession>A0ABV8SFH0</accession>
<organism evidence="1 2">
    <name type="scientific">Cohnella boryungensis</name>
    <dbReference type="NCBI Taxonomy" id="768479"/>
    <lineage>
        <taxon>Bacteria</taxon>
        <taxon>Bacillati</taxon>
        <taxon>Bacillota</taxon>
        <taxon>Bacilli</taxon>
        <taxon>Bacillales</taxon>
        <taxon>Paenibacillaceae</taxon>
        <taxon>Cohnella</taxon>
    </lineage>
</organism>
<comment type="caution">
    <text evidence="1">The sequence shown here is derived from an EMBL/GenBank/DDBJ whole genome shotgun (WGS) entry which is preliminary data.</text>
</comment>
<dbReference type="RefSeq" id="WP_204601288.1">
    <property type="nucleotide sequence ID" value="NZ_JBHSED010000040.1"/>
</dbReference>
<proteinExistence type="predicted"/>
<dbReference type="Proteomes" id="UP001595755">
    <property type="component" value="Unassembled WGS sequence"/>
</dbReference>
<evidence type="ECO:0008006" key="3">
    <source>
        <dbReference type="Google" id="ProtNLM"/>
    </source>
</evidence>